<keyword evidence="4" id="KW-1185">Reference proteome</keyword>
<dbReference type="InterPro" id="IPR027417">
    <property type="entry name" value="P-loop_NTPase"/>
</dbReference>
<evidence type="ECO:0000256" key="1">
    <source>
        <dbReference type="SAM" id="Phobius"/>
    </source>
</evidence>
<dbReference type="Pfam" id="PF00005">
    <property type="entry name" value="ABC_tran"/>
    <property type="match status" value="1"/>
</dbReference>
<keyword evidence="1" id="KW-1133">Transmembrane helix</keyword>
<dbReference type="GO" id="GO:0016887">
    <property type="term" value="F:ATP hydrolysis activity"/>
    <property type="evidence" value="ECO:0007669"/>
    <property type="project" value="InterPro"/>
</dbReference>
<evidence type="ECO:0000313" key="3">
    <source>
        <dbReference type="EMBL" id="CAF1637467.1"/>
    </source>
</evidence>
<keyword evidence="1" id="KW-0812">Transmembrane</keyword>
<name>A0A816DPM9_ADIRI</name>
<feature type="transmembrane region" description="Helical" evidence="1">
    <location>
        <begin position="66"/>
        <end position="84"/>
    </location>
</feature>
<dbReference type="GO" id="GO:0034040">
    <property type="term" value="F:ATPase-coupled lipid transmembrane transporter activity"/>
    <property type="evidence" value="ECO:0007669"/>
    <property type="project" value="TreeGrafter"/>
</dbReference>
<dbReference type="Gene3D" id="3.40.50.300">
    <property type="entry name" value="P-loop containing nucleotide triphosphate hydrolases"/>
    <property type="match status" value="1"/>
</dbReference>
<dbReference type="InterPro" id="IPR039421">
    <property type="entry name" value="Type_1_exporter"/>
</dbReference>
<evidence type="ECO:0000313" key="4">
    <source>
        <dbReference type="Proteomes" id="UP000663828"/>
    </source>
</evidence>
<dbReference type="InterPro" id="IPR017871">
    <property type="entry name" value="ABC_transporter-like_CS"/>
</dbReference>
<dbReference type="Proteomes" id="UP000663828">
    <property type="component" value="Unassembled WGS sequence"/>
</dbReference>
<dbReference type="GO" id="GO:0005524">
    <property type="term" value="F:ATP binding"/>
    <property type="evidence" value="ECO:0007669"/>
    <property type="project" value="InterPro"/>
</dbReference>
<dbReference type="PROSITE" id="PS50893">
    <property type="entry name" value="ABC_TRANSPORTER_2"/>
    <property type="match status" value="1"/>
</dbReference>
<gene>
    <name evidence="3" type="ORF">XAT740_LOCUS52712</name>
</gene>
<accession>A0A816DPM9</accession>
<feature type="transmembrane region" description="Helical" evidence="1">
    <location>
        <begin position="20"/>
        <end position="46"/>
    </location>
</feature>
<comment type="caution">
    <text evidence="3">The sequence shown here is derived from an EMBL/GenBank/DDBJ whole genome shotgun (WGS) entry which is preliminary data.</text>
</comment>
<dbReference type="EMBL" id="CAJNOR010008779">
    <property type="protein sequence ID" value="CAF1637467.1"/>
    <property type="molecule type" value="Genomic_DNA"/>
</dbReference>
<dbReference type="PANTHER" id="PTHR24221">
    <property type="entry name" value="ATP-BINDING CASSETTE SUB-FAMILY B"/>
    <property type="match status" value="1"/>
</dbReference>
<keyword evidence="1" id="KW-0472">Membrane</keyword>
<dbReference type="SUPFAM" id="SSF52540">
    <property type="entry name" value="P-loop containing nucleoside triphosphate hydrolases"/>
    <property type="match status" value="1"/>
</dbReference>
<proteinExistence type="predicted"/>
<dbReference type="PANTHER" id="PTHR24221:SF654">
    <property type="entry name" value="ATP-BINDING CASSETTE SUB-FAMILY B MEMBER 6"/>
    <property type="match status" value="1"/>
</dbReference>
<protein>
    <recommendedName>
        <fullName evidence="2">ABC transporter domain-containing protein</fullName>
    </recommendedName>
</protein>
<dbReference type="InterPro" id="IPR003439">
    <property type="entry name" value="ABC_transporter-like_ATP-bd"/>
</dbReference>
<dbReference type="PROSITE" id="PS00211">
    <property type="entry name" value="ABC_TRANSPORTER_1"/>
    <property type="match status" value="1"/>
</dbReference>
<feature type="domain" description="ABC transporter" evidence="2">
    <location>
        <begin position="337"/>
        <end position="583"/>
    </location>
</feature>
<organism evidence="3 4">
    <name type="scientific">Adineta ricciae</name>
    <name type="common">Rotifer</name>
    <dbReference type="NCBI Taxonomy" id="249248"/>
    <lineage>
        <taxon>Eukaryota</taxon>
        <taxon>Metazoa</taxon>
        <taxon>Spiralia</taxon>
        <taxon>Gnathifera</taxon>
        <taxon>Rotifera</taxon>
        <taxon>Eurotatoria</taxon>
        <taxon>Bdelloidea</taxon>
        <taxon>Adinetida</taxon>
        <taxon>Adinetidae</taxon>
        <taxon>Adineta</taxon>
    </lineage>
</organism>
<sequence>MIQRWYDILQSSSPWNFYRISFDLLIIVNPLNLIQWFLLTTVTMALTTYFNVSFFSTITLDVTQGLKYLLMLIITQTASSYCSLRLRLVKKTFILDFLEQFLTKINQRILSANWIQIKLSDQVEIRRKIEEACGSVLNLIEDLIDKFQEVSKFLVTILTIFYICPLATIIIGIIYVCFYRFYLSKQSDRLLNTKLKIIERSEKLNSKYTRANANMFEYVIHHEKNHIIRVTNELKVDIERAWFDLDHLYDYLSLKEDILGKLCTFVTIAIYYSLNGVTTFILPLYHYLSTLTDNVHSLFTSYIRWLRWKKDYDVIQPILEEHHERSNVEQVDLQSQFQIRDLSFHYSGTRQTFHLQLSNSLTFKMGETILITGKSGAGKVVFRQYYPISYSKFSLYRSFRTPGNVTFGRKIPNDGLQDSNMDYRSTIYSMVTNIDEDDVNQERTPELDSLVWNFLHLVQIDDFVRDELDSDLNQEMENKLSGGQKTRLLLARALYRAYHRHSTLLVLDEPDKGLPSETTVTIIENIIKWYRPKGILFLTLHTERAHALDFDQILHVEQDAAVTMGFHARRIRDPSEFTSPFKNKLIFINASPKYFNEFAFGIAWRVWFDNFWQFIITQIGFGQVRKTYRPPRGKLLNAG</sequence>
<evidence type="ECO:0000259" key="2">
    <source>
        <dbReference type="PROSITE" id="PS50893"/>
    </source>
</evidence>
<reference evidence="3" key="1">
    <citation type="submission" date="2021-02" db="EMBL/GenBank/DDBJ databases">
        <authorList>
            <person name="Nowell W R."/>
        </authorList>
    </citation>
    <scope>NUCLEOTIDE SEQUENCE</scope>
</reference>
<feature type="transmembrane region" description="Helical" evidence="1">
    <location>
        <begin position="153"/>
        <end position="182"/>
    </location>
</feature>
<dbReference type="AlphaFoldDB" id="A0A816DPM9"/>